<name>A0ABU8YQI2_9CYAN</name>
<keyword evidence="2" id="KW-1185">Reference proteome</keyword>
<gene>
    <name evidence="1" type="ORF">WMG39_16530</name>
</gene>
<sequence>MELFGEQKRCLDCLVTSIEQLGGRVDVPKLEQIAELIIQTMRGPWRYFHTSEHIFEVGGSVDPIEVLAALFHDLVYVQVDQGVNFNISSALCPFVKEVRSQLVIKDEAELPKDAMYELVTAVFGFFPRQTLSPFAGQNEFLSAVIAGKCLEPFLPPRMIVQIAACIEATIPFRGVSPNGLSAIELLHQRLANVNRDFNLGLTDAELCEIVKRSVRLANRDVENFASPNSSNFLDNTWNLMPETNHELSNVNSYTVGGYRRSLQKMEGFLNFLKPELVFQQFMEEPDDETYTNMIARTRKNIAVAKLYLGIKLITIAILEALSYRLGRDIPLSTMMGELRAPGFTTSALEDYLPERNIAYPLENQLQKQVLDLLEIGRNQESPYDIKNSPVSTFIIKSIGFAETDTFLKKAHDFFAGHISSEELLSSCDAEVIDTIASGVMKLFDSRKIALGKVQLAHKVIS</sequence>
<accession>A0ABU8YQI2</accession>
<comment type="caution">
    <text evidence="1">The sequence shown here is derived from an EMBL/GenBank/DDBJ whole genome shotgun (WGS) entry which is preliminary data.</text>
</comment>
<organism evidence="1 2">
    <name type="scientific">Microcoleus anatoxicus PTRS2</name>
    <dbReference type="NCBI Taxonomy" id="2705321"/>
    <lineage>
        <taxon>Bacteria</taxon>
        <taxon>Bacillati</taxon>
        <taxon>Cyanobacteriota</taxon>
        <taxon>Cyanophyceae</taxon>
        <taxon>Oscillatoriophycideae</taxon>
        <taxon>Oscillatoriales</taxon>
        <taxon>Microcoleaceae</taxon>
        <taxon>Microcoleus</taxon>
        <taxon>Microcoleus anatoxicus</taxon>
    </lineage>
</organism>
<proteinExistence type="predicted"/>
<protein>
    <submittedName>
        <fullName evidence="1">Uncharacterized protein</fullName>
    </submittedName>
</protein>
<reference evidence="1 2" key="1">
    <citation type="journal article" date="2020" name="Harmful Algae">
        <title>Molecular and morphological characterization of a novel dihydroanatoxin-a producing Microcoleus species (cyanobacteria) from the Russian River, California, USA.</title>
        <authorList>
            <person name="Conklin K.Y."/>
            <person name="Stancheva R."/>
            <person name="Otten T.G."/>
            <person name="Fadness R."/>
            <person name="Boyer G.L."/>
            <person name="Read B."/>
            <person name="Zhang X."/>
            <person name="Sheath R.G."/>
        </authorList>
    </citation>
    <scope>NUCLEOTIDE SEQUENCE [LARGE SCALE GENOMIC DNA]</scope>
    <source>
        <strain evidence="1 2">PTRS2</strain>
    </source>
</reference>
<dbReference type="EMBL" id="JBBLXS010000216">
    <property type="protein sequence ID" value="MEK0186443.1"/>
    <property type="molecule type" value="Genomic_DNA"/>
</dbReference>
<evidence type="ECO:0000313" key="1">
    <source>
        <dbReference type="EMBL" id="MEK0186443.1"/>
    </source>
</evidence>
<dbReference type="RefSeq" id="WP_340520777.1">
    <property type="nucleotide sequence ID" value="NZ_JBBLXS010000216.1"/>
</dbReference>
<evidence type="ECO:0000313" key="2">
    <source>
        <dbReference type="Proteomes" id="UP001384579"/>
    </source>
</evidence>
<dbReference type="Proteomes" id="UP001384579">
    <property type="component" value="Unassembled WGS sequence"/>
</dbReference>